<dbReference type="AlphaFoldDB" id="A0AAV5LAK7"/>
<reference evidence="1 2" key="1">
    <citation type="journal article" date="2021" name="Commun. Biol.">
        <title>The genome of Shorea leprosula (Dipterocarpaceae) highlights the ecological relevance of drought in aseasonal tropical rainforests.</title>
        <authorList>
            <person name="Ng K.K.S."/>
            <person name="Kobayashi M.J."/>
            <person name="Fawcett J.A."/>
            <person name="Hatakeyama M."/>
            <person name="Paape T."/>
            <person name="Ng C.H."/>
            <person name="Ang C.C."/>
            <person name="Tnah L.H."/>
            <person name="Lee C.T."/>
            <person name="Nishiyama T."/>
            <person name="Sese J."/>
            <person name="O'Brien M.J."/>
            <person name="Copetti D."/>
            <person name="Mohd Noor M.I."/>
            <person name="Ong R.C."/>
            <person name="Putra M."/>
            <person name="Sireger I.Z."/>
            <person name="Indrioko S."/>
            <person name="Kosugi Y."/>
            <person name="Izuno A."/>
            <person name="Isagi Y."/>
            <person name="Lee S.L."/>
            <person name="Shimizu K.K."/>
        </authorList>
    </citation>
    <scope>NUCLEOTIDE SEQUENCE [LARGE SCALE GENOMIC DNA]</scope>
    <source>
        <strain evidence="1">214</strain>
    </source>
</reference>
<name>A0AAV5LAK7_9ROSI</name>
<proteinExistence type="predicted"/>
<comment type="caution">
    <text evidence="1">The sequence shown here is derived from an EMBL/GenBank/DDBJ whole genome shotgun (WGS) entry which is preliminary data.</text>
</comment>
<accession>A0AAV5LAK7</accession>
<dbReference type="EMBL" id="BPVZ01000102">
    <property type="protein sequence ID" value="GKV33792.1"/>
    <property type="molecule type" value="Genomic_DNA"/>
</dbReference>
<evidence type="ECO:0000313" key="1">
    <source>
        <dbReference type="EMBL" id="GKV33792.1"/>
    </source>
</evidence>
<evidence type="ECO:0000313" key="2">
    <source>
        <dbReference type="Proteomes" id="UP001054252"/>
    </source>
</evidence>
<keyword evidence="2" id="KW-1185">Reference proteome</keyword>
<evidence type="ECO:0008006" key="3">
    <source>
        <dbReference type="Google" id="ProtNLM"/>
    </source>
</evidence>
<organism evidence="1 2">
    <name type="scientific">Rubroshorea leprosula</name>
    <dbReference type="NCBI Taxonomy" id="152421"/>
    <lineage>
        <taxon>Eukaryota</taxon>
        <taxon>Viridiplantae</taxon>
        <taxon>Streptophyta</taxon>
        <taxon>Embryophyta</taxon>
        <taxon>Tracheophyta</taxon>
        <taxon>Spermatophyta</taxon>
        <taxon>Magnoliopsida</taxon>
        <taxon>eudicotyledons</taxon>
        <taxon>Gunneridae</taxon>
        <taxon>Pentapetalae</taxon>
        <taxon>rosids</taxon>
        <taxon>malvids</taxon>
        <taxon>Malvales</taxon>
        <taxon>Dipterocarpaceae</taxon>
        <taxon>Rubroshorea</taxon>
    </lineage>
</organism>
<sequence>MLSLELNYQGLGFGYDSAIDDHRVVFITGSRKIHSMRLKTGLLNTGVQSVDYQFTISTYNRKAMVVDNCLYWMVRKEVPGMLVCVGTSGRLSLFGKPFDNIHSDVWVMEENQVTKTKSWIKLFRIPKIGQLGDVDLVYLPVYPMAFTGSGQVLISECGKFGLGLFDLKDGSFKEIAIHSPYRYCLAPNFFHFGLTQYVQNLASLGA</sequence>
<dbReference type="Proteomes" id="UP001054252">
    <property type="component" value="Unassembled WGS sequence"/>
</dbReference>
<protein>
    <recommendedName>
        <fullName evidence="3">F-box associated domain-containing protein</fullName>
    </recommendedName>
</protein>
<gene>
    <name evidence="1" type="ORF">SLEP1_g42248</name>
</gene>